<keyword evidence="1" id="KW-0863">Zinc-finger</keyword>
<dbReference type="AlphaFoldDB" id="K0TCQ3"/>
<feature type="domain" description="SWIM-type" evidence="3">
    <location>
        <begin position="126"/>
        <end position="164"/>
    </location>
</feature>
<reference evidence="4 5" key="1">
    <citation type="journal article" date="2012" name="Genome Biol.">
        <title>Genome and low-iron response of an oceanic diatom adapted to chronic iron limitation.</title>
        <authorList>
            <person name="Lommer M."/>
            <person name="Specht M."/>
            <person name="Roy A.S."/>
            <person name="Kraemer L."/>
            <person name="Andreson R."/>
            <person name="Gutowska M.A."/>
            <person name="Wolf J."/>
            <person name="Bergner S.V."/>
            <person name="Schilhabel M.B."/>
            <person name="Klostermeier U.C."/>
            <person name="Beiko R.G."/>
            <person name="Rosenstiel P."/>
            <person name="Hippler M."/>
            <person name="Laroche J."/>
        </authorList>
    </citation>
    <scope>NUCLEOTIDE SEQUENCE [LARGE SCALE GENOMIC DNA]</scope>
    <source>
        <strain evidence="4 5">CCMP1005</strain>
    </source>
</reference>
<sequence length="392" mass="45525">MDAMTTSPVEGNNCAIKKGPSRIHSQMNLSKSLPRVYEGINARIERSSNKAKRDITRLSYSSRALTADFVNEKGQALVDRNFDSRFIYKGAQISEEGWLVWCFTKKRHEELKSEPWCYLPSYQRVHQLRVMRNGEKLFLHCSCGFYHRTGIPCPHFFYLVDEIDLIMIHVRYWKVYHAFFNEDSDIGRYLTKAQAQHFENRMNGVPIRRHHLEALRAKVSMRSFPACLEGTTEADWKQANFVMSRDACTSNELAQFDTSSEDDVSFGENGGDSEFDFAEECTTYKSEDAKRMHSEIAASAVRCDKMSTDEQTMCWKNCTEDCKAVLESHLPRNRKKDFEREISLLRLRYMSELRPVEAVGKDGGIEMCATHNNEREHRSQRYLSSTDYRKSK</sequence>
<dbReference type="PROSITE" id="PS50966">
    <property type="entry name" value="ZF_SWIM"/>
    <property type="match status" value="1"/>
</dbReference>
<keyword evidence="5" id="KW-1185">Reference proteome</keyword>
<dbReference type="Proteomes" id="UP000266841">
    <property type="component" value="Unassembled WGS sequence"/>
</dbReference>
<organism evidence="4 5">
    <name type="scientific">Thalassiosira oceanica</name>
    <name type="common">Marine diatom</name>
    <dbReference type="NCBI Taxonomy" id="159749"/>
    <lineage>
        <taxon>Eukaryota</taxon>
        <taxon>Sar</taxon>
        <taxon>Stramenopiles</taxon>
        <taxon>Ochrophyta</taxon>
        <taxon>Bacillariophyta</taxon>
        <taxon>Coscinodiscophyceae</taxon>
        <taxon>Thalassiosirophycidae</taxon>
        <taxon>Thalassiosirales</taxon>
        <taxon>Thalassiosiraceae</taxon>
        <taxon>Thalassiosira</taxon>
    </lineage>
</organism>
<comment type="caution">
    <text evidence="4">The sequence shown here is derived from an EMBL/GenBank/DDBJ whole genome shotgun (WGS) entry which is preliminary data.</text>
</comment>
<evidence type="ECO:0000313" key="4">
    <source>
        <dbReference type="EMBL" id="EJK71231.1"/>
    </source>
</evidence>
<evidence type="ECO:0000256" key="2">
    <source>
        <dbReference type="SAM" id="MobiDB-lite"/>
    </source>
</evidence>
<dbReference type="InterPro" id="IPR007527">
    <property type="entry name" value="Znf_SWIM"/>
</dbReference>
<protein>
    <recommendedName>
        <fullName evidence="3">SWIM-type domain-containing protein</fullName>
    </recommendedName>
</protein>
<proteinExistence type="predicted"/>
<keyword evidence="1" id="KW-0479">Metal-binding</keyword>
<gene>
    <name evidence="4" type="ORF">THAOC_07351</name>
</gene>
<dbReference type="GO" id="GO:0008270">
    <property type="term" value="F:zinc ion binding"/>
    <property type="evidence" value="ECO:0007669"/>
    <property type="project" value="UniProtKB-KW"/>
</dbReference>
<evidence type="ECO:0000256" key="1">
    <source>
        <dbReference type="PROSITE-ProRule" id="PRU00325"/>
    </source>
</evidence>
<accession>K0TCQ3</accession>
<evidence type="ECO:0000313" key="5">
    <source>
        <dbReference type="Proteomes" id="UP000266841"/>
    </source>
</evidence>
<dbReference type="EMBL" id="AGNL01007485">
    <property type="protein sequence ID" value="EJK71231.1"/>
    <property type="molecule type" value="Genomic_DNA"/>
</dbReference>
<keyword evidence="1" id="KW-0862">Zinc</keyword>
<name>K0TCQ3_THAOC</name>
<evidence type="ECO:0000259" key="3">
    <source>
        <dbReference type="PROSITE" id="PS50966"/>
    </source>
</evidence>
<feature type="region of interest" description="Disordered" evidence="2">
    <location>
        <begin position="369"/>
        <end position="392"/>
    </location>
</feature>